<reference evidence="2 3" key="1">
    <citation type="journal article" date="2016" name="Mol. Biol. Evol.">
        <title>Comparative Genomics of Early-Diverging Mushroom-Forming Fungi Provides Insights into the Origins of Lignocellulose Decay Capabilities.</title>
        <authorList>
            <person name="Nagy L.G."/>
            <person name="Riley R."/>
            <person name="Tritt A."/>
            <person name="Adam C."/>
            <person name="Daum C."/>
            <person name="Floudas D."/>
            <person name="Sun H."/>
            <person name="Yadav J.S."/>
            <person name="Pangilinan J."/>
            <person name="Larsson K.H."/>
            <person name="Matsuura K."/>
            <person name="Barry K."/>
            <person name="Labutti K."/>
            <person name="Kuo R."/>
            <person name="Ohm R.A."/>
            <person name="Bhattacharya S.S."/>
            <person name="Shirouzu T."/>
            <person name="Yoshinaga Y."/>
            <person name="Martin F.M."/>
            <person name="Grigoriev I.V."/>
            <person name="Hibbett D.S."/>
        </authorList>
    </citation>
    <scope>NUCLEOTIDE SEQUENCE [LARGE SCALE GENOMIC DNA]</scope>
    <source>
        <strain evidence="2 3">HHB12733</strain>
    </source>
</reference>
<name>A0A165CH70_9BASI</name>
<evidence type="ECO:0000313" key="2">
    <source>
        <dbReference type="EMBL" id="KZT50788.1"/>
    </source>
</evidence>
<dbReference type="SUPFAM" id="SSF51338">
    <property type="entry name" value="Composite domain of metallo-dependent hydrolases"/>
    <property type="match status" value="2"/>
</dbReference>
<sequence length="481" mass="51445">MQIYNTTAPPGAAYTSGAPAVPTIQRHSTLRHVQYPVPPDLDITAKPWALPEQTPLIFVHANVVDPAAGKVLKDVTVKLGGGIIRSLEPTSKESDLGLTVEELQGTVIDAKGFYMCPGLIDCHVHIMAVPGYENIVDTINGVRDTALLRSAWVLKNMLSQGFTTVRDVGGASKPQAQAVEQWLFPGPRLFQGGPVLSQTGGHGDSTDPYAQQGCCGVRGTGLGRLIDGVPEALRAAREVMRMGADHIKITTSGGVGSVTDALEATQLTKEEIVAITTTVKNMGGIITTSHCYTNEGIRHSIEAGVGGIEHGNLLDEPTAKLMAEKGIYLTPTLAVHGIIMNPPFEKFLLPSQREKNAMVRDAGLVAIQNAEKAGVTVCYGSDLLGVMHAFQTQEFVVRSKVLPSATVLKQATTNPAKLLKMEGKIGTIAPGAFADIIFLKDDPLKDCTIIDRQNEFLLGVMKEGRVVRSRIPGLEVEVPLW</sequence>
<dbReference type="CDD" id="cd01299">
    <property type="entry name" value="Met_dep_hydrolase_A"/>
    <property type="match status" value="1"/>
</dbReference>
<proteinExistence type="predicted"/>
<dbReference type="InterPro" id="IPR006680">
    <property type="entry name" value="Amidohydro-rel"/>
</dbReference>
<dbReference type="InterPro" id="IPR051781">
    <property type="entry name" value="Metallo-dep_Hydrolase"/>
</dbReference>
<dbReference type="Pfam" id="PF01979">
    <property type="entry name" value="Amidohydro_1"/>
    <property type="match status" value="1"/>
</dbReference>
<dbReference type="PANTHER" id="PTHR43135:SF3">
    <property type="entry name" value="ALPHA-D-RIBOSE 1-METHYLPHOSPHONATE 5-TRIPHOSPHATE DIPHOSPHATASE"/>
    <property type="match status" value="1"/>
</dbReference>
<dbReference type="InterPro" id="IPR032466">
    <property type="entry name" value="Metal_Hydrolase"/>
</dbReference>
<dbReference type="InParanoid" id="A0A165CH70"/>
<dbReference type="InterPro" id="IPR057744">
    <property type="entry name" value="OTAase-like"/>
</dbReference>
<protein>
    <recommendedName>
        <fullName evidence="1">Amidohydrolase-related domain-containing protein</fullName>
    </recommendedName>
</protein>
<accession>A0A165CH70</accession>
<dbReference type="OrthoDB" id="194468at2759"/>
<dbReference type="AlphaFoldDB" id="A0A165CH70"/>
<dbReference type="STRING" id="1353952.A0A165CH70"/>
<dbReference type="GO" id="GO:0016810">
    <property type="term" value="F:hydrolase activity, acting on carbon-nitrogen (but not peptide) bonds"/>
    <property type="evidence" value="ECO:0007669"/>
    <property type="project" value="InterPro"/>
</dbReference>
<evidence type="ECO:0000259" key="1">
    <source>
        <dbReference type="Pfam" id="PF01979"/>
    </source>
</evidence>
<dbReference type="Gene3D" id="2.30.40.10">
    <property type="entry name" value="Urease, subunit C, domain 1"/>
    <property type="match status" value="1"/>
</dbReference>
<organism evidence="2 3">
    <name type="scientific">Calocera cornea HHB12733</name>
    <dbReference type="NCBI Taxonomy" id="1353952"/>
    <lineage>
        <taxon>Eukaryota</taxon>
        <taxon>Fungi</taxon>
        <taxon>Dikarya</taxon>
        <taxon>Basidiomycota</taxon>
        <taxon>Agaricomycotina</taxon>
        <taxon>Dacrymycetes</taxon>
        <taxon>Dacrymycetales</taxon>
        <taxon>Dacrymycetaceae</taxon>
        <taxon>Calocera</taxon>
    </lineage>
</organism>
<dbReference type="SUPFAM" id="SSF51556">
    <property type="entry name" value="Metallo-dependent hydrolases"/>
    <property type="match status" value="1"/>
</dbReference>
<dbReference type="Proteomes" id="UP000076842">
    <property type="component" value="Unassembled WGS sequence"/>
</dbReference>
<dbReference type="InterPro" id="IPR011059">
    <property type="entry name" value="Metal-dep_hydrolase_composite"/>
</dbReference>
<dbReference type="EMBL" id="KV424144">
    <property type="protein sequence ID" value="KZT50788.1"/>
    <property type="molecule type" value="Genomic_DNA"/>
</dbReference>
<evidence type="ECO:0000313" key="3">
    <source>
        <dbReference type="Proteomes" id="UP000076842"/>
    </source>
</evidence>
<dbReference type="PANTHER" id="PTHR43135">
    <property type="entry name" value="ALPHA-D-RIBOSE 1-METHYLPHOSPHONATE 5-TRIPHOSPHATE DIPHOSPHATASE"/>
    <property type="match status" value="1"/>
</dbReference>
<gene>
    <name evidence="2" type="ORF">CALCODRAFT_444068</name>
</gene>
<keyword evidence="3" id="KW-1185">Reference proteome</keyword>
<feature type="domain" description="Amidohydrolase-related" evidence="1">
    <location>
        <begin position="114"/>
        <end position="467"/>
    </location>
</feature>
<dbReference type="Gene3D" id="3.20.20.140">
    <property type="entry name" value="Metal-dependent hydrolases"/>
    <property type="match status" value="1"/>
</dbReference>